<dbReference type="InterPro" id="IPR000014">
    <property type="entry name" value="PAS"/>
</dbReference>
<dbReference type="InterPro" id="IPR036890">
    <property type="entry name" value="HATPase_C_sf"/>
</dbReference>
<dbReference type="InterPro" id="IPR003594">
    <property type="entry name" value="HATPase_dom"/>
</dbReference>
<dbReference type="EC" id="2.7.13.3" evidence="3"/>
<accession>A0ABT9YD12</accession>
<dbReference type="InterPro" id="IPR005467">
    <property type="entry name" value="His_kinase_dom"/>
</dbReference>
<dbReference type="SMART" id="SM00388">
    <property type="entry name" value="HisKA"/>
    <property type="match status" value="1"/>
</dbReference>
<evidence type="ECO:0000256" key="13">
    <source>
        <dbReference type="SAM" id="Phobius"/>
    </source>
</evidence>
<evidence type="ECO:0000256" key="5">
    <source>
        <dbReference type="ARBA" id="ARBA00022553"/>
    </source>
</evidence>
<evidence type="ECO:0000256" key="9">
    <source>
        <dbReference type="ARBA" id="ARBA00022840"/>
    </source>
</evidence>
<dbReference type="SMART" id="SM00304">
    <property type="entry name" value="HAMP"/>
    <property type="match status" value="1"/>
</dbReference>
<evidence type="ECO:0000313" key="18">
    <source>
        <dbReference type="Proteomes" id="UP001225034"/>
    </source>
</evidence>
<protein>
    <recommendedName>
        <fullName evidence="3">histidine kinase</fullName>
        <ecNumber evidence="3">2.7.13.3</ecNumber>
    </recommendedName>
</protein>
<dbReference type="Gene3D" id="3.30.450.40">
    <property type="match status" value="1"/>
</dbReference>
<dbReference type="Gene3D" id="6.10.340.10">
    <property type="match status" value="1"/>
</dbReference>
<feature type="domain" description="HAMP" evidence="16">
    <location>
        <begin position="209"/>
        <end position="261"/>
    </location>
</feature>
<name>A0ABT9YD12_9BACI</name>
<dbReference type="InterPro" id="IPR003018">
    <property type="entry name" value="GAF"/>
</dbReference>
<keyword evidence="13" id="KW-1133">Transmembrane helix</keyword>
<feature type="transmembrane region" description="Helical" evidence="13">
    <location>
        <begin position="12"/>
        <end position="35"/>
    </location>
</feature>
<dbReference type="PANTHER" id="PTHR43547:SF2">
    <property type="entry name" value="HYBRID SIGNAL TRANSDUCTION HISTIDINE KINASE C"/>
    <property type="match status" value="1"/>
</dbReference>
<keyword evidence="11 13" id="KW-0472">Membrane</keyword>
<dbReference type="InterPro" id="IPR036097">
    <property type="entry name" value="HisK_dim/P_sf"/>
</dbReference>
<dbReference type="SUPFAM" id="SSF47384">
    <property type="entry name" value="Homodimeric domain of signal transducing histidine kinase"/>
    <property type="match status" value="1"/>
</dbReference>
<evidence type="ECO:0000256" key="7">
    <source>
        <dbReference type="ARBA" id="ARBA00022741"/>
    </source>
</evidence>
<keyword evidence="7" id="KW-0547">Nucleotide-binding</keyword>
<proteinExistence type="predicted"/>
<dbReference type="Pfam" id="PF00512">
    <property type="entry name" value="HisKA"/>
    <property type="match status" value="1"/>
</dbReference>
<evidence type="ECO:0000256" key="6">
    <source>
        <dbReference type="ARBA" id="ARBA00022679"/>
    </source>
</evidence>
<keyword evidence="5 12" id="KW-0597">Phosphoprotein</keyword>
<dbReference type="CDD" id="cd00082">
    <property type="entry name" value="HisKA"/>
    <property type="match status" value="1"/>
</dbReference>
<evidence type="ECO:0000256" key="12">
    <source>
        <dbReference type="PROSITE-ProRule" id="PRU00169"/>
    </source>
</evidence>
<evidence type="ECO:0000256" key="3">
    <source>
        <dbReference type="ARBA" id="ARBA00012438"/>
    </source>
</evidence>
<evidence type="ECO:0000259" key="14">
    <source>
        <dbReference type="PROSITE" id="PS50109"/>
    </source>
</evidence>
<evidence type="ECO:0000259" key="16">
    <source>
        <dbReference type="PROSITE" id="PS50885"/>
    </source>
</evidence>
<sequence length="952" mass="109144">MKTYFKKSLNRQLLSFMAIIMFLTLFLGTGLLLYVSTTQSTYIDNREKLVEKQDLAFQIDTRANQLVIHSRGYFAFQSDNELASVNNDLMNVKQSISEFLTLDLSQEELVFIEEVQSLLNQIEGFMPIAIDLIDNGNQEELRELGVTSGGEVVNELTYLTSNYLKLSNEELASLSADYTKVNNIVLWMLFGFIITFIGALFLIIRRIFTKIGKPLSDLTLASEQLASGKDVHLVESKREDEVGILSRTFNEMVYTLQDKEEELIAQNEELISQQEELENQQFKLRSSLEETEKVRLMLEKYNRLNHFISVTLDEQELLDQIVQHMSDIYPVDRMGLILLKGSQRFALRGISENIIKELSRNFHDGIGVLLKEKKASHQVKRKSSKYEQGIAEHEIDVYDLYVPVYSSAEDLKAVFCATRVGTEFTEKEREELQGVMSHIAIAIEKVMLYEQTENDRQVNQDIIDNVNEGIQFIDRDGTLLRFNELFKEMVNLSSNEDEGNWNIYEAWKESILENVEEPKALGEFFDTIKSSKTEDIHSMKYKLVEGSRMIEVYAEPVYKGEQRRGTILVHRDITKEYEVDKMKSELVSTVSHELRTPLSSILGFTELMIERDLKPARKEKYLQTIHKEANRLTNLINDFLDLQRMESNVQTYNKKSVDLKELIIQVIAKFEPTYQHHQFMVRDLAAYTYAWADPDRMEQVLTNLISNAVKFSPDGGKVELVLFNHVDILHIHVNDEGLGIPEVELKKLFTKFHRIDNSDRRKIGGTGLGLPITKEIVEAHGGTISVQSESGIGSTFDIAIPFENKTSLLPISTIQSNELNRFRVAIIEDDQSLALLLAEELKQSGFEVQHFLNPKKALEELMTQQMDAVVVDLMLGDEMDGWDFIQALKQSDHTENLPVFISSALNEVRKKAEHYGVSKYLTKPYPPHELSTVIKNTLSSDKKNGQIVMPEE</sequence>
<evidence type="ECO:0000256" key="4">
    <source>
        <dbReference type="ARBA" id="ARBA00022475"/>
    </source>
</evidence>
<dbReference type="Gene3D" id="3.30.450.20">
    <property type="entry name" value="PAS domain"/>
    <property type="match status" value="1"/>
</dbReference>
<keyword evidence="9" id="KW-0067">ATP-binding</keyword>
<dbReference type="SUPFAM" id="SSF52172">
    <property type="entry name" value="CheY-like"/>
    <property type="match status" value="1"/>
</dbReference>
<evidence type="ECO:0000256" key="8">
    <source>
        <dbReference type="ARBA" id="ARBA00022777"/>
    </source>
</evidence>
<keyword evidence="10" id="KW-0902">Two-component regulatory system</keyword>
<dbReference type="Proteomes" id="UP001225034">
    <property type="component" value="Unassembled WGS sequence"/>
</dbReference>
<dbReference type="PRINTS" id="PR00344">
    <property type="entry name" value="BCTRLSENSOR"/>
</dbReference>
<evidence type="ECO:0000256" key="2">
    <source>
        <dbReference type="ARBA" id="ARBA00004651"/>
    </source>
</evidence>
<dbReference type="SMART" id="SM00448">
    <property type="entry name" value="REC"/>
    <property type="match status" value="1"/>
</dbReference>
<evidence type="ECO:0000313" key="17">
    <source>
        <dbReference type="EMBL" id="MDQ0205746.1"/>
    </source>
</evidence>
<organism evidence="17 18">
    <name type="scientific">Alkalicoccobacillus murimartini</name>
    <dbReference type="NCBI Taxonomy" id="171685"/>
    <lineage>
        <taxon>Bacteria</taxon>
        <taxon>Bacillati</taxon>
        <taxon>Bacillota</taxon>
        <taxon>Bacilli</taxon>
        <taxon>Bacillales</taxon>
        <taxon>Bacillaceae</taxon>
        <taxon>Alkalicoccobacillus</taxon>
    </lineage>
</organism>
<dbReference type="PANTHER" id="PTHR43547">
    <property type="entry name" value="TWO-COMPONENT HISTIDINE KINASE"/>
    <property type="match status" value="1"/>
</dbReference>
<dbReference type="PROSITE" id="PS50110">
    <property type="entry name" value="RESPONSE_REGULATORY"/>
    <property type="match status" value="1"/>
</dbReference>
<comment type="subcellular location">
    <subcellularLocation>
        <location evidence="2">Cell membrane</location>
        <topology evidence="2">Multi-pass membrane protein</topology>
    </subcellularLocation>
</comment>
<dbReference type="RefSeq" id="WP_306979641.1">
    <property type="nucleotide sequence ID" value="NZ_JAUSUA010000001.1"/>
</dbReference>
<evidence type="ECO:0000256" key="10">
    <source>
        <dbReference type="ARBA" id="ARBA00023012"/>
    </source>
</evidence>
<dbReference type="EMBL" id="JAUSUA010000001">
    <property type="protein sequence ID" value="MDQ0205746.1"/>
    <property type="molecule type" value="Genomic_DNA"/>
</dbReference>
<comment type="caution">
    <text evidence="17">The sequence shown here is derived from an EMBL/GenBank/DDBJ whole genome shotgun (WGS) entry which is preliminary data.</text>
</comment>
<dbReference type="Pfam" id="PF13185">
    <property type="entry name" value="GAF_2"/>
    <property type="match status" value="1"/>
</dbReference>
<keyword evidence="18" id="KW-1185">Reference proteome</keyword>
<reference evidence="17 18" key="1">
    <citation type="submission" date="2023-07" db="EMBL/GenBank/DDBJ databases">
        <title>Genomic Encyclopedia of Type Strains, Phase IV (KMG-IV): sequencing the most valuable type-strain genomes for metagenomic binning, comparative biology and taxonomic classification.</title>
        <authorList>
            <person name="Goeker M."/>
        </authorList>
    </citation>
    <scope>NUCLEOTIDE SEQUENCE [LARGE SCALE GENOMIC DNA]</scope>
    <source>
        <strain evidence="17 18">DSM 19154</strain>
    </source>
</reference>
<dbReference type="SUPFAM" id="SSF55781">
    <property type="entry name" value="GAF domain-like"/>
    <property type="match status" value="1"/>
</dbReference>
<keyword evidence="6" id="KW-0808">Transferase</keyword>
<feature type="domain" description="Response regulatory" evidence="15">
    <location>
        <begin position="823"/>
        <end position="938"/>
    </location>
</feature>
<dbReference type="PROSITE" id="PS50109">
    <property type="entry name" value="HIS_KIN"/>
    <property type="match status" value="1"/>
</dbReference>
<dbReference type="SUPFAM" id="SSF55785">
    <property type="entry name" value="PYP-like sensor domain (PAS domain)"/>
    <property type="match status" value="1"/>
</dbReference>
<dbReference type="Pfam" id="PF00072">
    <property type="entry name" value="Response_reg"/>
    <property type="match status" value="1"/>
</dbReference>
<dbReference type="CDD" id="cd06225">
    <property type="entry name" value="HAMP"/>
    <property type="match status" value="1"/>
</dbReference>
<dbReference type="Gene3D" id="3.30.565.10">
    <property type="entry name" value="Histidine kinase-like ATPase, C-terminal domain"/>
    <property type="match status" value="1"/>
</dbReference>
<dbReference type="InterPro" id="IPR001789">
    <property type="entry name" value="Sig_transdc_resp-reg_receiver"/>
</dbReference>
<gene>
    <name evidence="17" type="ORF">J2S05_000520</name>
</gene>
<dbReference type="Pfam" id="PF00672">
    <property type="entry name" value="HAMP"/>
    <property type="match status" value="1"/>
</dbReference>
<feature type="transmembrane region" description="Helical" evidence="13">
    <location>
        <begin position="184"/>
        <end position="204"/>
    </location>
</feature>
<evidence type="ECO:0000256" key="1">
    <source>
        <dbReference type="ARBA" id="ARBA00000085"/>
    </source>
</evidence>
<keyword evidence="13" id="KW-0812">Transmembrane</keyword>
<dbReference type="InterPro" id="IPR035965">
    <property type="entry name" value="PAS-like_dom_sf"/>
</dbReference>
<feature type="domain" description="Histidine kinase" evidence="14">
    <location>
        <begin position="589"/>
        <end position="804"/>
    </location>
</feature>
<dbReference type="InterPro" id="IPR029016">
    <property type="entry name" value="GAF-like_dom_sf"/>
</dbReference>
<dbReference type="InterPro" id="IPR003660">
    <property type="entry name" value="HAMP_dom"/>
</dbReference>
<dbReference type="SUPFAM" id="SSF55874">
    <property type="entry name" value="ATPase domain of HSP90 chaperone/DNA topoisomerase II/histidine kinase"/>
    <property type="match status" value="1"/>
</dbReference>
<dbReference type="CDD" id="cd16922">
    <property type="entry name" value="HATPase_EvgS-ArcB-TorS-like"/>
    <property type="match status" value="1"/>
</dbReference>
<evidence type="ECO:0000259" key="15">
    <source>
        <dbReference type="PROSITE" id="PS50110"/>
    </source>
</evidence>
<dbReference type="InterPro" id="IPR003661">
    <property type="entry name" value="HisK_dim/P_dom"/>
</dbReference>
<dbReference type="InterPro" id="IPR004358">
    <property type="entry name" value="Sig_transdc_His_kin-like_C"/>
</dbReference>
<keyword evidence="8" id="KW-0418">Kinase</keyword>
<feature type="modified residue" description="4-aspartylphosphate" evidence="12">
    <location>
        <position position="872"/>
    </location>
</feature>
<dbReference type="SUPFAM" id="SSF158472">
    <property type="entry name" value="HAMP domain-like"/>
    <property type="match status" value="1"/>
</dbReference>
<dbReference type="InterPro" id="IPR011006">
    <property type="entry name" value="CheY-like_superfamily"/>
</dbReference>
<keyword evidence="4" id="KW-1003">Cell membrane</keyword>
<dbReference type="SMART" id="SM00387">
    <property type="entry name" value="HATPase_c"/>
    <property type="match status" value="1"/>
</dbReference>
<comment type="catalytic activity">
    <reaction evidence="1">
        <text>ATP + protein L-histidine = ADP + protein N-phospho-L-histidine.</text>
        <dbReference type="EC" id="2.7.13.3"/>
    </reaction>
</comment>
<evidence type="ECO:0000256" key="11">
    <source>
        <dbReference type="ARBA" id="ARBA00023136"/>
    </source>
</evidence>
<dbReference type="Gene3D" id="3.40.50.2300">
    <property type="match status" value="1"/>
</dbReference>
<dbReference type="SMART" id="SM00091">
    <property type="entry name" value="PAS"/>
    <property type="match status" value="1"/>
</dbReference>
<dbReference type="Pfam" id="PF02518">
    <property type="entry name" value="HATPase_c"/>
    <property type="match status" value="1"/>
</dbReference>
<dbReference type="PROSITE" id="PS50885">
    <property type="entry name" value="HAMP"/>
    <property type="match status" value="1"/>
</dbReference>
<dbReference type="Gene3D" id="1.10.287.130">
    <property type="match status" value="1"/>
</dbReference>